<dbReference type="Proteomes" id="UP001389717">
    <property type="component" value="Unassembled WGS sequence"/>
</dbReference>
<dbReference type="EMBL" id="JBBYAF010000010">
    <property type="protein sequence ID" value="MEL3972054.1"/>
    <property type="molecule type" value="Genomic_DNA"/>
</dbReference>
<keyword evidence="1" id="KW-0812">Transmembrane</keyword>
<evidence type="ECO:0000256" key="1">
    <source>
        <dbReference type="SAM" id="Phobius"/>
    </source>
</evidence>
<keyword evidence="1" id="KW-0472">Membrane</keyword>
<dbReference type="SUPFAM" id="SSF52980">
    <property type="entry name" value="Restriction endonuclease-like"/>
    <property type="match status" value="1"/>
</dbReference>
<feature type="transmembrane region" description="Helical" evidence="1">
    <location>
        <begin position="102"/>
        <end position="120"/>
    </location>
</feature>
<dbReference type="Gene3D" id="3.40.1350.10">
    <property type="match status" value="1"/>
</dbReference>
<dbReference type="Pfam" id="PF04471">
    <property type="entry name" value="Mrr_cat"/>
    <property type="match status" value="1"/>
</dbReference>
<evidence type="ECO:0000313" key="3">
    <source>
        <dbReference type="EMBL" id="MEL3972054.1"/>
    </source>
</evidence>
<feature type="transmembrane region" description="Helical" evidence="1">
    <location>
        <begin position="29"/>
        <end position="46"/>
    </location>
</feature>
<dbReference type="PANTHER" id="PTHR30015:SF6">
    <property type="entry name" value="SLL1429 PROTEIN"/>
    <property type="match status" value="1"/>
</dbReference>
<proteinExistence type="predicted"/>
<dbReference type="GO" id="GO:0004519">
    <property type="term" value="F:endonuclease activity"/>
    <property type="evidence" value="ECO:0007669"/>
    <property type="project" value="UniProtKB-KW"/>
</dbReference>
<feature type="domain" description="Restriction endonuclease type IV Mrr" evidence="2">
    <location>
        <begin position="147"/>
        <end position="256"/>
    </location>
</feature>
<keyword evidence="3" id="KW-0540">Nuclease</keyword>
<keyword evidence="3" id="KW-0378">Hydrolase</keyword>
<gene>
    <name evidence="3" type="ORF">AAEO50_07170</name>
</gene>
<dbReference type="InterPro" id="IPR007560">
    <property type="entry name" value="Restrct_endonuc_IV_Mrr"/>
</dbReference>
<organism evidence="3 4">
    <name type="scientific">Rossellomorea oryzaecorticis</name>
    <dbReference type="NCBI Taxonomy" id="1396505"/>
    <lineage>
        <taxon>Bacteria</taxon>
        <taxon>Bacillati</taxon>
        <taxon>Bacillota</taxon>
        <taxon>Bacilli</taxon>
        <taxon>Bacillales</taxon>
        <taxon>Bacillaceae</taxon>
        <taxon>Rossellomorea</taxon>
    </lineage>
</organism>
<comment type="caution">
    <text evidence="3">The sequence shown here is derived from an EMBL/GenBank/DDBJ whole genome shotgun (WGS) entry which is preliminary data.</text>
</comment>
<protein>
    <submittedName>
        <fullName evidence="3">Restriction endonuclease</fullName>
    </submittedName>
</protein>
<evidence type="ECO:0000313" key="4">
    <source>
        <dbReference type="Proteomes" id="UP001389717"/>
    </source>
</evidence>
<dbReference type="RefSeq" id="WP_341981951.1">
    <property type="nucleotide sequence ID" value="NZ_JBBYAF010000010.1"/>
</dbReference>
<dbReference type="PANTHER" id="PTHR30015">
    <property type="entry name" value="MRR RESTRICTION SYSTEM PROTEIN"/>
    <property type="match status" value="1"/>
</dbReference>
<dbReference type="InterPro" id="IPR052906">
    <property type="entry name" value="Type_IV_Methyl-Rstrct_Enzyme"/>
</dbReference>
<feature type="transmembrane region" description="Helical" evidence="1">
    <location>
        <begin position="78"/>
        <end position="96"/>
    </location>
</feature>
<reference evidence="3 4" key="1">
    <citation type="submission" date="2024-04" db="EMBL/GenBank/DDBJ databases">
        <title>Bacillus oryzaecorticis sp. nov., a moderately halophilic bacterium isolated from rice husks.</title>
        <authorList>
            <person name="Zhu H.-S."/>
        </authorList>
    </citation>
    <scope>NUCLEOTIDE SEQUENCE [LARGE SCALE GENOMIC DNA]</scope>
    <source>
        <strain evidence="3 4">ZC255</strain>
    </source>
</reference>
<name>A0ABU9K7I1_9BACI</name>
<accession>A0ABU9K7I1</accession>
<evidence type="ECO:0000259" key="2">
    <source>
        <dbReference type="Pfam" id="PF04471"/>
    </source>
</evidence>
<sequence>MSKKRVKKAETIFSIFFLIALYMMEYPQIGIFIVLGGLLLITFKYLKTFKKYNRHFLRFKDHLFILSTIRYWRLRSKIILGIVSFLFLTTLAAMTSNPVLSTSLNLVVLIAFFGAIFLILRKFYFVCKDLLFNIKPTTYIEPIEEVDNMSGIEFEHYLVPLFRNLGYYVEITKPSGDFGCDLILKKDKEKTVVQAKRYGANQKVGVDAVNQVVGAAGYYNATKKFVVTNRYYSEPAKITAKRNNVLLLDREDLIRFINQFNEKQTKFSKNKGTIQI</sequence>
<keyword evidence="1" id="KW-1133">Transmembrane helix</keyword>
<keyword evidence="3" id="KW-0255">Endonuclease</keyword>
<dbReference type="InterPro" id="IPR011335">
    <property type="entry name" value="Restrct_endonuc-II-like"/>
</dbReference>
<keyword evidence="4" id="KW-1185">Reference proteome</keyword>
<dbReference type="InterPro" id="IPR011856">
    <property type="entry name" value="tRNA_endonuc-like_dom_sf"/>
</dbReference>